<organism evidence="1 2">
    <name type="scientific">Pleuronectes platessa</name>
    <name type="common">European plaice</name>
    <dbReference type="NCBI Taxonomy" id="8262"/>
    <lineage>
        <taxon>Eukaryota</taxon>
        <taxon>Metazoa</taxon>
        <taxon>Chordata</taxon>
        <taxon>Craniata</taxon>
        <taxon>Vertebrata</taxon>
        <taxon>Euteleostomi</taxon>
        <taxon>Actinopterygii</taxon>
        <taxon>Neopterygii</taxon>
        <taxon>Teleostei</taxon>
        <taxon>Neoteleostei</taxon>
        <taxon>Acanthomorphata</taxon>
        <taxon>Carangaria</taxon>
        <taxon>Pleuronectiformes</taxon>
        <taxon>Pleuronectoidei</taxon>
        <taxon>Pleuronectidae</taxon>
        <taxon>Pleuronectes</taxon>
    </lineage>
</organism>
<protein>
    <submittedName>
        <fullName evidence="1">Uncharacterized protein</fullName>
    </submittedName>
</protein>
<keyword evidence="2" id="KW-1185">Reference proteome</keyword>
<proteinExistence type="predicted"/>
<dbReference type="AlphaFoldDB" id="A0A9N7TWZ4"/>
<sequence>MSSLIKANELRPKLGDRRREKGTCDLPGFESVLTSLVKRYLFCQLSLLLHLCLDMKRSEQLTHDISQVASPGLPWHPSALCGPTLTLPSQVPKRLQWKP</sequence>
<dbReference type="Proteomes" id="UP001153269">
    <property type="component" value="Unassembled WGS sequence"/>
</dbReference>
<name>A0A9N7TWZ4_PLEPL</name>
<dbReference type="EMBL" id="CADEAL010000444">
    <property type="protein sequence ID" value="CAB1420237.1"/>
    <property type="molecule type" value="Genomic_DNA"/>
</dbReference>
<gene>
    <name evidence="1" type="ORF">PLEPLA_LOCUS8112</name>
</gene>
<comment type="caution">
    <text evidence="1">The sequence shown here is derived from an EMBL/GenBank/DDBJ whole genome shotgun (WGS) entry which is preliminary data.</text>
</comment>
<evidence type="ECO:0000313" key="2">
    <source>
        <dbReference type="Proteomes" id="UP001153269"/>
    </source>
</evidence>
<reference evidence="1" key="1">
    <citation type="submission" date="2020-03" db="EMBL/GenBank/DDBJ databases">
        <authorList>
            <person name="Weist P."/>
        </authorList>
    </citation>
    <scope>NUCLEOTIDE SEQUENCE</scope>
</reference>
<evidence type="ECO:0000313" key="1">
    <source>
        <dbReference type="EMBL" id="CAB1420237.1"/>
    </source>
</evidence>
<accession>A0A9N7TWZ4</accession>